<dbReference type="InterPro" id="IPR044563">
    <property type="entry name" value="Sgt1-like"/>
</dbReference>
<feature type="domain" description="SGS" evidence="1">
    <location>
        <begin position="64"/>
        <end position="147"/>
    </location>
</feature>
<sequence length="147" mass="17434">MIDFTESDKEIEIVFYRTPRDRNEYKFEVENSNLIKEYEDNREVIKLYAPVKIDQVLKEDHKFIVKCTKCQEGIWETLTGPQTTLKEILKDTKFEKNQEKDLSEIISDVYKNGSPETRKAMEESFIESQGTVLNSNWNQVKNEKNEK</sequence>
<dbReference type="GO" id="GO:0051087">
    <property type="term" value="F:protein-folding chaperone binding"/>
    <property type="evidence" value="ECO:0007669"/>
    <property type="project" value="InterPro"/>
</dbReference>
<comment type="caution">
    <text evidence="2">The sequence shown here is derived from an EMBL/GenBank/DDBJ whole genome shotgun (WGS) entry which is preliminary data.</text>
</comment>
<dbReference type="SUPFAM" id="SSF49764">
    <property type="entry name" value="HSP20-like chaperones"/>
    <property type="match status" value="1"/>
</dbReference>
<dbReference type="VEuPathDB" id="MicrosporidiaDB:HERIO_1974"/>
<dbReference type="Proteomes" id="UP000192356">
    <property type="component" value="Unassembled WGS sequence"/>
</dbReference>
<organism evidence="2 3">
    <name type="scientific">Hepatospora eriocheir</name>
    <dbReference type="NCBI Taxonomy" id="1081669"/>
    <lineage>
        <taxon>Eukaryota</taxon>
        <taxon>Fungi</taxon>
        <taxon>Fungi incertae sedis</taxon>
        <taxon>Microsporidia</taxon>
        <taxon>Hepatosporidae</taxon>
        <taxon>Hepatospora</taxon>
    </lineage>
</organism>
<keyword evidence="3" id="KW-1185">Reference proteome</keyword>
<dbReference type="AlphaFoldDB" id="A0A1X0Q8I1"/>
<dbReference type="InterPro" id="IPR007699">
    <property type="entry name" value="SGS_dom"/>
</dbReference>
<dbReference type="PANTHER" id="PTHR45862">
    <property type="entry name" value="PROTEIN SGT1 HOMOLOG"/>
    <property type="match status" value="1"/>
</dbReference>
<dbReference type="InterPro" id="IPR008978">
    <property type="entry name" value="HSP20-like_chaperone"/>
</dbReference>
<dbReference type="VEuPathDB" id="MicrosporidiaDB:A0H76_2789"/>
<evidence type="ECO:0000259" key="1">
    <source>
        <dbReference type="PROSITE" id="PS51048"/>
    </source>
</evidence>
<accession>A0A1X0Q8I1</accession>
<reference evidence="2 3" key="1">
    <citation type="journal article" date="2017" name="Environ. Microbiol.">
        <title>Decay of the glycolytic pathway and adaptation to intranuclear parasitism within Enterocytozoonidae microsporidia.</title>
        <authorList>
            <person name="Wiredu Boakye D."/>
            <person name="Jaroenlak P."/>
            <person name="Prachumwat A."/>
            <person name="Williams T.A."/>
            <person name="Bateman K.S."/>
            <person name="Itsathitphaisarn O."/>
            <person name="Sritunyalucksana K."/>
            <person name="Paszkiewicz K.H."/>
            <person name="Moore K.A."/>
            <person name="Stentiford G.D."/>
            <person name="Williams B.A."/>
        </authorList>
    </citation>
    <scope>NUCLEOTIDE SEQUENCE [LARGE SCALE GENOMIC DNA]</scope>
    <source>
        <strain evidence="2 3">GB1</strain>
    </source>
</reference>
<protein>
    <recommendedName>
        <fullName evidence="1">SGS domain-containing protein</fullName>
    </recommendedName>
</protein>
<proteinExistence type="predicted"/>
<gene>
    <name evidence="2" type="ORF">HERIO_1974</name>
</gene>
<dbReference type="EMBL" id="LVKB01000134">
    <property type="protein sequence ID" value="ORD96057.1"/>
    <property type="molecule type" value="Genomic_DNA"/>
</dbReference>
<dbReference type="Pfam" id="PF05002">
    <property type="entry name" value="SGS"/>
    <property type="match status" value="1"/>
</dbReference>
<evidence type="ECO:0000313" key="2">
    <source>
        <dbReference type="EMBL" id="ORD96057.1"/>
    </source>
</evidence>
<name>A0A1X0Q8I1_9MICR</name>
<dbReference type="PROSITE" id="PS51048">
    <property type="entry name" value="SGS"/>
    <property type="match status" value="1"/>
</dbReference>
<evidence type="ECO:0000313" key="3">
    <source>
        <dbReference type="Proteomes" id="UP000192356"/>
    </source>
</evidence>
<dbReference type="OrthoDB" id="1898560at2759"/>